<reference evidence="2 3" key="1">
    <citation type="submission" date="2018-01" db="EMBL/GenBank/DDBJ databases">
        <title>Whole genome sequence of Melissococcus plutonius DAT561.</title>
        <authorList>
            <person name="Okumura K."/>
            <person name="Takamatsu D."/>
            <person name="Okura M."/>
        </authorList>
    </citation>
    <scope>NUCLEOTIDE SEQUENCE [LARGE SCALE GENOMIC DNA]</scope>
    <source>
        <strain evidence="2 3">DAT561</strain>
    </source>
</reference>
<evidence type="ECO:0000313" key="3">
    <source>
        <dbReference type="Proteomes" id="UP000269226"/>
    </source>
</evidence>
<keyword evidence="2" id="KW-0813">Transport</keyword>
<evidence type="ECO:0000313" key="2">
    <source>
        <dbReference type="EMBL" id="BBC60258.1"/>
    </source>
</evidence>
<dbReference type="EMBL" id="AP018492">
    <property type="protein sequence ID" value="BBC60258.1"/>
    <property type="molecule type" value="Genomic_DNA"/>
</dbReference>
<gene>
    <name evidence="2" type="ORF">DAT561_0090</name>
</gene>
<name>A0A2Z5Y0C1_9ENTE</name>
<dbReference type="PROSITE" id="PS51257">
    <property type="entry name" value="PROKAR_LIPOPROTEIN"/>
    <property type="match status" value="1"/>
</dbReference>
<dbReference type="InterPro" id="IPR006059">
    <property type="entry name" value="SBP"/>
</dbReference>
<sequence>MKKKVVYSIMIVGFFLLLTACSQQKESKTITFWNPLVGDDGTYMNSMVKAYNKTKPEYPIDAVVSSDMYTKIYSVMASKKDIPDLAIIHADRVPGFAKANMLDNMDNVMKWQPNIKKSNYIPQAWKAGTYKNVQYTVPLDIHSSAMYYNKDLLKKYGITHFLDDGVVTFDEMLSLQRKMKPGDFVVNNALLSWVILSNLVNYGGDIKDSKENPTLDTPEMKKTLESIKQLADEKLMTPNGEDGYLMFQSGHVLFSTDGTWTSTAHNKVKGLNYGVTNVYSPSPNKINNRGSSHMFALLKNKARTKEKEKGIAKFLEYIRNNSMEWAKAGQVVASKKVYEAPEFKKYPQSFFTSSKKELDSLHVFTYVYYPYVQKAIDTYCFDIVYNNISIDEGMKKMQQFVTDQVNAIK</sequence>
<feature type="chain" id="PRO_5039692977" evidence="1">
    <location>
        <begin position="26"/>
        <end position="409"/>
    </location>
</feature>
<protein>
    <submittedName>
        <fullName evidence="2">Putative sugar transporter sugar binding protein</fullName>
    </submittedName>
</protein>
<organism evidence="2 3">
    <name type="scientific">Melissococcus plutonius</name>
    <dbReference type="NCBI Taxonomy" id="33970"/>
    <lineage>
        <taxon>Bacteria</taxon>
        <taxon>Bacillati</taxon>
        <taxon>Bacillota</taxon>
        <taxon>Bacilli</taxon>
        <taxon>Lactobacillales</taxon>
        <taxon>Enterococcaceae</taxon>
        <taxon>Melissococcus</taxon>
    </lineage>
</organism>
<dbReference type="Gene3D" id="3.40.190.10">
    <property type="entry name" value="Periplasmic binding protein-like II"/>
    <property type="match status" value="1"/>
</dbReference>
<accession>A0A2Z5Y0C1</accession>
<keyword evidence="1" id="KW-0732">Signal</keyword>
<dbReference type="PANTHER" id="PTHR43649">
    <property type="entry name" value="ARABINOSE-BINDING PROTEIN-RELATED"/>
    <property type="match status" value="1"/>
</dbReference>
<evidence type="ECO:0000256" key="1">
    <source>
        <dbReference type="SAM" id="SignalP"/>
    </source>
</evidence>
<dbReference type="GeneID" id="57042659"/>
<dbReference type="InterPro" id="IPR050490">
    <property type="entry name" value="Bact_solute-bd_prot1"/>
</dbReference>
<feature type="signal peptide" evidence="1">
    <location>
        <begin position="1"/>
        <end position="25"/>
    </location>
</feature>
<dbReference type="AlphaFoldDB" id="A0A2Z5Y0C1"/>
<dbReference type="RefSeq" id="WP_014372872.1">
    <property type="nucleotide sequence ID" value="NZ_AP018492.1"/>
</dbReference>
<dbReference type="SUPFAM" id="SSF53850">
    <property type="entry name" value="Periplasmic binding protein-like II"/>
    <property type="match status" value="1"/>
</dbReference>
<dbReference type="Pfam" id="PF13416">
    <property type="entry name" value="SBP_bac_8"/>
    <property type="match status" value="1"/>
</dbReference>
<dbReference type="PANTHER" id="PTHR43649:SF12">
    <property type="entry name" value="DIACETYLCHITOBIOSE BINDING PROTEIN DASA"/>
    <property type="match status" value="1"/>
</dbReference>
<keyword evidence="2" id="KW-0762">Sugar transport</keyword>
<proteinExistence type="predicted"/>
<dbReference type="Proteomes" id="UP000269226">
    <property type="component" value="Chromosome"/>
</dbReference>